<evidence type="ECO:0000313" key="3">
    <source>
        <dbReference type="EMBL" id="RKP53070.1"/>
    </source>
</evidence>
<dbReference type="NCBIfam" id="TIGR03064">
    <property type="entry name" value="sortase_srtB"/>
    <property type="match status" value="1"/>
</dbReference>
<dbReference type="SUPFAM" id="SSF63817">
    <property type="entry name" value="Sortase"/>
    <property type="match status" value="1"/>
</dbReference>
<keyword evidence="1 3" id="KW-0378">Hydrolase</keyword>
<dbReference type="Gene3D" id="2.40.260.10">
    <property type="entry name" value="Sortase"/>
    <property type="match status" value="1"/>
</dbReference>
<dbReference type="EC" id="3.4.22.71" evidence="3"/>
<dbReference type="InterPro" id="IPR023365">
    <property type="entry name" value="Sortase_dom-sf"/>
</dbReference>
<feature type="active site" description="Proton donor/acceptor" evidence="2">
    <location>
        <position position="158"/>
    </location>
</feature>
<organism evidence="3 4">
    <name type="scientific">Cohnella endophytica</name>
    <dbReference type="NCBI Taxonomy" id="2419778"/>
    <lineage>
        <taxon>Bacteria</taxon>
        <taxon>Bacillati</taxon>
        <taxon>Bacillota</taxon>
        <taxon>Bacilli</taxon>
        <taxon>Bacillales</taxon>
        <taxon>Paenibacillaceae</taxon>
        <taxon>Cohnella</taxon>
    </lineage>
</organism>
<evidence type="ECO:0000256" key="2">
    <source>
        <dbReference type="PIRSR" id="PIRSR605754-1"/>
    </source>
</evidence>
<dbReference type="Proteomes" id="UP000282076">
    <property type="component" value="Unassembled WGS sequence"/>
</dbReference>
<dbReference type="Pfam" id="PF04203">
    <property type="entry name" value="Sortase"/>
    <property type="match status" value="1"/>
</dbReference>
<dbReference type="EMBL" id="RBZM01000006">
    <property type="protein sequence ID" value="RKP53070.1"/>
    <property type="molecule type" value="Genomic_DNA"/>
</dbReference>
<dbReference type="AlphaFoldDB" id="A0A494XR07"/>
<dbReference type="CDD" id="cd05826">
    <property type="entry name" value="Sortase_B"/>
    <property type="match status" value="1"/>
</dbReference>
<dbReference type="GO" id="GO:0016787">
    <property type="term" value="F:hydrolase activity"/>
    <property type="evidence" value="ECO:0007669"/>
    <property type="project" value="UniProtKB-KW"/>
</dbReference>
<evidence type="ECO:0000313" key="4">
    <source>
        <dbReference type="Proteomes" id="UP000282076"/>
    </source>
</evidence>
<comment type="caution">
    <text evidence="3">The sequence shown here is derived from an EMBL/GenBank/DDBJ whole genome shotgun (WGS) entry which is preliminary data.</text>
</comment>
<keyword evidence="4" id="KW-1185">Reference proteome</keyword>
<gene>
    <name evidence="3" type="primary">srtB</name>
    <name evidence="3" type="ORF">D7Z26_15150</name>
</gene>
<proteinExistence type="predicted"/>
<evidence type="ECO:0000256" key="1">
    <source>
        <dbReference type="ARBA" id="ARBA00022801"/>
    </source>
</evidence>
<accession>A0A494XR07</accession>
<dbReference type="RefSeq" id="WP_120977814.1">
    <property type="nucleotide sequence ID" value="NZ_RBZM01000006.1"/>
</dbReference>
<feature type="active site" description="Acyl-thioester intermediate" evidence="2">
    <location>
        <position position="251"/>
    </location>
</feature>
<reference evidence="3 4" key="1">
    <citation type="submission" date="2018-10" db="EMBL/GenBank/DDBJ databases">
        <title>Cohnella sp. M2MS4P-1, whole genome shotgun sequence.</title>
        <authorList>
            <person name="Tuo L."/>
        </authorList>
    </citation>
    <scope>NUCLEOTIDE SEQUENCE [LARGE SCALE GENOMIC DNA]</scope>
    <source>
        <strain evidence="3 4">M2MS4P-1</strain>
    </source>
</reference>
<protein>
    <submittedName>
        <fullName evidence="3">SrtB family sortase</fullName>
        <ecNumber evidence="3">3.4.22.71</ecNumber>
    </submittedName>
</protein>
<name>A0A494XR07_9BACL</name>
<dbReference type="OrthoDB" id="9806013at2"/>
<dbReference type="InterPro" id="IPR009835">
    <property type="entry name" value="SrtB"/>
</dbReference>
<sequence>MRVNISEKTIRTSMLVAGAIVLSFALYKIGAYEKDSYVSKKTYADLRDVYYEQSLDRVAYPSALNAKAGALTGLPTPVHKAKPEFNAKFSDLVKVNEDIVGWVKIEGTRIDYPVAQGEDNEFYLNNDINRKSNVAGSIFMDYRNELGGENRNVILYGHDMKNKTMFADLVSYESRWNFENKATIEFDTLYGDGKWVIFSAYTTDISFDYLRTDFQSDEDYQLFLDTIKAKSLHRSDVQVSAKDSILTLSTCSSAYKDARFVVHAKRLDPN</sequence>
<dbReference type="InterPro" id="IPR005754">
    <property type="entry name" value="Sortase"/>
</dbReference>